<keyword evidence="5" id="KW-0029">Amino-acid transport</keyword>
<sequence>METFLLLIFIGIGLGALYGLVGLSLVSIHHATGIFNMAQGETIMIGAVLSYALVTVAGIPYPLSIPLILVSAVALGLAVNWLMVSPLLARKTSHVTIVIGTYAVSMLIVGIVGELTHYEYVAPPAILSMNQVKIGSIPIIPQYGLAIVTAFVLSVSYWFFINKTYTGWALRATSINADMCKLLGISTAKMIALAFAIGAVIGALTGVVSGPLGHANAVMGFHLLMKGFIAAVVGGMGNPLAAMVGGLFMGILHVTVSGYFAPGYAELAVFLFLILTLYIKPHGLFAARA</sequence>
<dbReference type="EMBL" id="ADZX01000791">
    <property type="protein sequence ID" value="EFK95387.1"/>
    <property type="molecule type" value="Genomic_DNA"/>
</dbReference>
<dbReference type="InterPro" id="IPR001851">
    <property type="entry name" value="ABC_transp_permease"/>
</dbReference>
<dbReference type="GO" id="GO:0006865">
    <property type="term" value="P:amino acid transport"/>
    <property type="evidence" value="ECO:0007669"/>
    <property type="project" value="UniProtKB-KW"/>
</dbReference>
<feature type="transmembrane region" description="Helical" evidence="9">
    <location>
        <begin position="95"/>
        <end position="120"/>
    </location>
</feature>
<dbReference type="PANTHER" id="PTHR11795:SF450">
    <property type="entry name" value="ABC TRANSPORTER PERMEASE PROTEIN"/>
    <property type="match status" value="1"/>
</dbReference>
<evidence type="ECO:0000256" key="8">
    <source>
        <dbReference type="ARBA" id="ARBA00037998"/>
    </source>
</evidence>
<feature type="transmembrane region" description="Helical" evidence="9">
    <location>
        <begin position="65"/>
        <end position="83"/>
    </location>
</feature>
<dbReference type="GO" id="GO:0022857">
    <property type="term" value="F:transmembrane transporter activity"/>
    <property type="evidence" value="ECO:0007669"/>
    <property type="project" value="InterPro"/>
</dbReference>
<evidence type="ECO:0000256" key="5">
    <source>
        <dbReference type="ARBA" id="ARBA00022970"/>
    </source>
</evidence>
<evidence type="ECO:0000256" key="1">
    <source>
        <dbReference type="ARBA" id="ARBA00004651"/>
    </source>
</evidence>
<evidence type="ECO:0000313" key="10">
    <source>
        <dbReference type="EMBL" id="EFK95387.1"/>
    </source>
</evidence>
<dbReference type="CDD" id="cd06582">
    <property type="entry name" value="TM_PBP1_LivH_like"/>
    <property type="match status" value="1"/>
</dbReference>
<feature type="transmembrane region" description="Helical" evidence="9">
    <location>
        <begin position="6"/>
        <end position="28"/>
    </location>
</feature>
<dbReference type="InterPro" id="IPR052157">
    <property type="entry name" value="BCAA_transport_permease"/>
</dbReference>
<evidence type="ECO:0000256" key="4">
    <source>
        <dbReference type="ARBA" id="ARBA00022692"/>
    </source>
</evidence>
<feature type="transmembrane region" description="Helical" evidence="9">
    <location>
        <begin position="140"/>
        <end position="161"/>
    </location>
</feature>
<evidence type="ECO:0000256" key="7">
    <source>
        <dbReference type="ARBA" id="ARBA00023136"/>
    </source>
</evidence>
<name>D9PM31_9ZZZZ</name>
<dbReference type="PANTHER" id="PTHR11795">
    <property type="entry name" value="BRANCHED-CHAIN AMINO ACID TRANSPORT SYSTEM PERMEASE PROTEIN LIVH"/>
    <property type="match status" value="1"/>
</dbReference>
<gene>
    <name evidence="10" type="ORF">LDC_2609</name>
</gene>
<dbReference type="GO" id="GO:0005886">
    <property type="term" value="C:plasma membrane"/>
    <property type="evidence" value="ECO:0007669"/>
    <property type="project" value="UniProtKB-SubCell"/>
</dbReference>
<comment type="similarity">
    <text evidence="8">Belongs to the binding-protein-dependent transport system permease family. LivHM subfamily.</text>
</comment>
<feature type="transmembrane region" description="Helical" evidence="9">
    <location>
        <begin position="40"/>
        <end position="59"/>
    </location>
</feature>
<feature type="transmembrane region" description="Helical" evidence="9">
    <location>
        <begin position="267"/>
        <end position="287"/>
    </location>
</feature>
<dbReference type="Pfam" id="PF02653">
    <property type="entry name" value="BPD_transp_2"/>
    <property type="match status" value="1"/>
</dbReference>
<reference evidence="10" key="2">
    <citation type="journal article" date="2011" name="Microb. Ecol.">
        <title>Taxonomic and Functional Metagenomic Profiling of the Microbial Community in the Anoxic Sediment of a Sub-saline Shallow Lake (Laguna de Carrizo, Central Spain).</title>
        <authorList>
            <person name="Ferrer M."/>
            <person name="Guazzaroni M.E."/>
            <person name="Richter M."/>
            <person name="Garcia-Salamanca A."/>
            <person name="Yarza P."/>
            <person name="Suarez-Suarez A."/>
            <person name="Solano J."/>
            <person name="Alcaide M."/>
            <person name="van Dillewijn P."/>
            <person name="Molina-Henares M.A."/>
            <person name="Lopez-Cortes N."/>
            <person name="Al-Ramahi Y."/>
            <person name="Guerrero C."/>
            <person name="Acosta A."/>
            <person name="de Eugenio L.I."/>
            <person name="Martinez V."/>
            <person name="Marques S."/>
            <person name="Rojo F."/>
            <person name="Santero E."/>
            <person name="Genilloud O."/>
            <person name="Perez-Perez J."/>
            <person name="Rossello-Mora R."/>
            <person name="Ramos J.L."/>
        </authorList>
    </citation>
    <scope>NUCLEOTIDE SEQUENCE</scope>
</reference>
<reference evidence="10" key="1">
    <citation type="submission" date="2010-07" db="EMBL/GenBank/DDBJ databases">
        <authorList>
            <consortium name="CONSOLIDER consortium CSD2007-00005"/>
            <person name="Guazzaroni M.-E."/>
            <person name="Richter M."/>
            <person name="Garcia-Salamanca A."/>
            <person name="Yarza P."/>
            <person name="Ferrer M."/>
        </authorList>
    </citation>
    <scope>NUCLEOTIDE SEQUENCE</scope>
</reference>
<feature type="transmembrane region" description="Helical" evidence="9">
    <location>
        <begin position="182"/>
        <end position="208"/>
    </location>
</feature>
<keyword evidence="2" id="KW-0813">Transport</keyword>
<comment type="subcellular location">
    <subcellularLocation>
        <location evidence="1">Cell membrane</location>
        <topology evidence="1">Multi-pass membrane protein</topology>
    </subcellularLocation>
</comment>
<evidence type="ECO:0000256" key="2">
    <source>
        <dbReference type="ARBA" id="ARBA00022448"/>
    </source>
</evidence>
<organism evidence="10">
    <name type="scientific">sediment metagenome</name>
    <dbReference type="NCBI Taxonomy" id="749907"/>
    <lineage>
        <taxon>unclassified sequences</taxon>
        <taxon>metagenomes</taxon>
        <taxon>ecological metagenomes</taxon>
    </lineage>
</organism>
<keyword evidence="3" id="KW-1003">Cell membrane</keyword>
<comment type="caution">
    <text evidence="10">The sequence shown here is derived from an EMBL/GenBank/DDBJ whole genome shotgun (WGS) entry which is preliminary data.</text>
</comment>
<keyword evidence="6 9" id="KW-1133">Transmembrane helix</keyword>
<accession>D9PM31</accession>
<evidence type="ECO:0000256" key="3">
    <source>
        <dbReference type="ARBA" id="ARBA00022475"/>
    </source>
</evidence>
<evidence type="ECO:0000256" key="9">
    <source>
        <dbReference type="SAM" id="Phobius"/>
    </source>
</evidence>
<protein>
    <submittedName>
        <fullName evidence="10">Inner-membrane translocator</fullName>
    </submittedName>
</protein>
<keyword evidence="4 9" id="KW-0812">Transmembrane</keyword>
<evidence type="ECO:0000256" key="6">
    <source>
        <dbReference type="ARBA" id="ARBA00022989"/>
    </source>
</evidence>
<dbReference type="AlphaFoldDB" id="D9PM31"/>
<proteinExistence type="inferred from homology"/>
<keyword evidence="7 9" id="KW-0472">Membrane</keyword>